<dbReference type="Proteomes" id="UP000279911">
    <property type="component" value="Unassembled WGS sequence"/>
</dbReference>
<name>A0A427TTC6_9BACI</name>
<protein>
    <submittedName>
        <fullName evidence="1">Uncharacterized protein</fullName>
    </submittedName>
</protein>
<dbReference type="AlphaFoldDB" id="A0A427TTC6"/>
<evidence type="ECO:0000313" key="2">
    <source>
        <dbReference type="Proteomes" id="UP000279911"/>
    </source>
</evidence>
<proteinExistence type="predicted"/>
<dbReference type="OrthoDB" id="2112673at2"/>
<dbReference type="EMBL" id="RSFW01000010">
    <property type="protein sequence ID" value="RSD27615.1"/>
    <property type="molecule type" value="Genomic_DNA"/>
</dbReference>
<reference evidence="2" key="1">
    <citation type="submission" date="2018-12" db="EMBL/GenBank/DDBJ databases">
        <title>Bacillus chawlae sp. nov., Bacillus glennii sp. nov., and Bacillus saganii sp. nov. Isolated from the Vehicle Assembly Building at Kennedy Space Center where the Viking Spacecraft were Assembled.</title>
        <authorList>
            <person name="Seuylemezian A."/>
            <person name="Vaishampayan P."/>
        </authorList>
    </citation>
    <scope>NUCLEOTIDE SEQUENCE [LARGE SCALE GENOMIC DNA]</scope>
    <source>
        <strain evidence="2">DSM 13966</strain>
    </source>
</reference>
<sequence>MNYKQLLPEFMFPVLDEIINRGEPISPNLTPIYRATKKKYTLGVNDFKCQIEEDRGKTFDAGEFACSVNFDEDGKNNLASKLESIKGLRKNNPFVARGFLRSNSGLIEIDGDNHVNWWIFKNEKSSIPNDFQHYLDVKSFIEEKEVNNEYK</sequence>
<dbReference type="RefSeq" id="WP_125479396.1">
    <property type="nucleotide sequence ID" value="NZ_RSFW01000010.1"/>
</dbReference>
<evidence type="ECO:0000313" key="1">
    <source>
        <dbReference type="EMBL" id="RSD27615.1"/>
    </source>
</evidence>
<gene>
    <name evidence="1" type="ORF">EJA10_07475</name>
</gene>
<accession>A0A427TTC6</accession>
<organism evidence="1 2">
    <name type="scientific">Mesobacillus subterraneus</name>
    <dbReference type="NCBI Taxonomy" id="285983"/>
    <lineage>
        <taxon>Bacteria</taxon>
        <taxon>Bacillati</taxon>
        <taxon>Bacillota</taxon>
        <taxon>Bacilli</taxon>
        <taxon>Bacillales</taxon>
        <taxon>Bacillaceae</taxon>
        <taxon>Mesobacillus</taxon>
    </lineage>
</organism>
<comment type="caution">
    <text evidence="1">The sequence shown here is derived from an EMBL/GenBank/DDBJ whole genome shotgun (WGS) entry which is preliminary data.</text>
</comment>